<dbReference type="GO" id="GO:0043190">
    <property type="term" value="C:ATP-binding cassette (ABC) transporter complex"/>
    <property type="evidence" value="ECO:0007669"/>
    <property type="project" value="InterPro"/>
</dbReference>
<dbReference type="OrthoDB" id="9803988at2"/>
<dbReference type="GO" id="GO:0030288">
    <property type="term" value="C:outer membrane-bounded periplasmic space"/>
    <property type="evidence" value="ECO:0007669"/>
    <property type="project" value="TreeGrafter"/>
</dbReference>
<dbReference type="PIRSF" id="PIRSF002741">
    <property type="entry name" value="MppA"/>
    <property type="match status" value="1"/>
</dbReference>
<dbReference type="STRING" id="89524.SAMN05444370_101521"/>
<dbReference type="EMBL" id="FNQM01000001">
    <property type="protein sequence ID" value="SDZ82154.1"/>
    <property type="molecule type" value="Genomic_DNA"/>
</dbReference>
<proteinExistence type="inferred from homology"/>
<evidence type="ECO:0000256" key="4">
    <source>
        <dbReference type="SAM" id="SignalP"/>
    </source>
</evidence>
<dbReference type="Gene3D" id="3.10.105.10">
    <property type="entry name" value="Dipeptide-binding Protein, Domain 3"/>
    <property type="match status" value="1"/>
</dbReference>
<dbReference type="SUPFAM" id="SSF53850">
    <property type="entry name" value="Periplasmic binding protein-like II"/>
    <property type="match status" value="1"/>
</dbReference>
<name>A0A1H3W6W3_9RHOB</name>
<dbReference type="InterPro" id="IPR000914">
    <property type="entry name" value="SBP_5_dom"/>
</dbReference>
<evidence type="ECO:0000256" key="3">
    <source>
        <dbReference type="ARBA" id="ARBA00022729"/>
    </source>
</evidence>
<dbReference type="Proteomes" id="UP000198703">
    <property type="component" value="Unassembled WGS sequence"/>
</dbReference>
<dbReference type="Pfam" id="PF00496">
    <property type="entry name" value="SBP_bac_5"/>
    <property type="match status" value="1"/>
</dbReference>
<comment type="similarity">
    <text evidence="2">Belongs to the bacterial solute-binding protein 5 family.</text>
</comment>
<evidence type="ECO:0000256" key="2">
    <source>
        <dbReference type="ARBA" id="ARBA00005695"/>
    </source>
</evidence>
<comment type="subcellular location">
    <subcellularLocation>
        <location evidence="1">Periplasm</location>
    </subcellularLocation>
</comment>
<dbReference type="GO" id="GO:0042884">
    <property type="term" value="P:microcin transport"/>
    <property type="evidence" value="ECO:0007669"/>
    <property type="project" value="TreeGrafter"/>
</dbReference>
<accession>A0A1H3W6W3</accession>
<dbReference type="CDD" id="cd08497">
    <property type="entry name" value="MbnE-like"/>
    <property type="match status" value="1"/>
</dbReference>
<organism evidence="6 7">
    <name type="scientific">Rubrimonas cliftonensis</name>
    <dbReference type="NCBI Taxonomy" id="89524"/>
    <lineage>
        <taxon>Bacteria</taxon>
        <taxon>Pseudomonadati</taxon>
        <taxon>Pseudomonadota</taxon>
        <taxon>Alphaproteobacteria</taxon>
        <taxon>Rhodobacterales</taxon>
        <taxon>Paracoccaceae</taxon>
        <taxon>Rubrimonas</taxon>
    </lineage>
</organism>
<dbReference type="GO" id="GO:1904680">
    <property type="term" value="F:peptide transmembrane transporter activity"/>
    <property type="evidence" value="ECO:0007669"/>
    <property type="project" value="TreeGrafter"/>
</dbReference>
<dbReference type="InterPro" id="IPR030678">
    <property type="entry name" value="Peptide/Ni-bd"/>
</dbReference>
<reference evidence="6 7" key="1">
    <citation type="submission" date="2016-10" db="EMBL/GenBank/DDBJ databases">
        <authorList>
            <person name="de Groot N.N."/>
        </authorList>
    </citation>
    <scope>NUCLEOTIDE SEQUENCE [LARGE SCALE GENOMIC DNA]</scope>
    <source>
        <strain evidence="6 7">DSM 15345</strain>
    </source>
</reference>
<dbReference type="AlphaFoldDB" id="A0A1H3W6W3"/>
<dbReference type="Gene3D" id="3.40.190.10">
    <property type="entry name" value="Periplasmic binding protein-like II"/>
    <property type="match status" value="1"/>
</dbReference>
<gene>
    <name evidence="6" type="ORF">SAMN05444370_101521</name>
</gene>
<feature type="chain" id="PRO_5011644886" evidence="4">
    <location>
        <begin position="31"/>
        <end position="615"/>
    </location>
</feature>
<evidence type="ECO:0000313" key="7">
    <source>
        <dbReference type="Proteomes" id="UP000198703"/>
    </source>
</evidence>
<dbReference type="PANTHER" id="PTHR30290">
    <property type="entry name" value="PERIPLASMIC BINDING COMPONENT OF ABC TRANSPORTER"/>
    <property type="match status" value="1"/>
</dbReference>
<dbReference type="GO" id="GO:0015833">
    <property type="term" value="P:peptide transport"/>
    <property type="evidence" value="ECO:0007669"/>
    <property type="project" value="TreeGrafter"/>
</dbReference>
<feature type="signal peptide" evidence="4">
    <location>
        <begin position="1"/>
        <end position="30"/>
    </location>
</feature>
<evidence type="ECO:0000256" key="1">
    <source>
        <dbReference type="ARBA" id="ARBA00004418"/>
    </source>
</evidence>
<feature type="domain" description="Solute-binding protein family 5" evidence="5">
    <location>
        <begin position="113"/>
        <end position="510"/>
    </location>
</feature>
<evidence type="ECO:0000259" key="5">
    <source>
        <dbReference type="Pfam" id="PF00496"/>
    </source>
</evidence>
<dbReference type="InterPro" id="IPR039424">
    <property type="entry name" value="SBP_5"/>
</dbReference>
<keyword evidence="3 4" id="KW-0732">Signal</keyword>
<keyword evidence="7" id="KW-1185">Reference proteome</keyword>
<dbReference type="PANTHER" id="PTHR30290:SF64">
    <property type="entry name" value="ABC TRANSPORTER PERIPLASMIC BINDING PROTEIN"/>
    <property type="match status" value="1"/>
</dbReference>
<sequence length="615" mass="66861">MRDIRLQCKLYLPALALGAGLIFAIAGAGAATAEGGDQTYGLAMHGAPDLDRGAAALPYARADAPAGGTATFGATGGFDSLNPFSVRGRTPPEVRAHTIDSLMARSWDEPFTLYPLIAERVETAPDRSWARFTLNPAARFSDGAPVTVDDVLWTLRTLGEGGPPGFRNLWSKISEAREDGPGALRVTFSAPDREAALILGLLPVLKRTEGLDIAAPSLTPLVASGRYVVADAEPGRSLTLRRDPGYWARNLPARRGTGNLDQIRVEWFRDGQAHFEAFRAGAIDIFREGDPQRWAEGYGFERMTRGAARKAEIPHGRPSGMYGLVFNTRRAPFDDIRVRRALTLAFNFEWINATLHGGAYRRITAYFDNSPLRHEGAAEGREREILAPFAAELPEGALEDAWAPPPAAADDARNRRNLRAASRLLEEAGWTVRDGALRDAAGRAFAFGILLGASEEERIVGPFIDALATLGVSATARTVDAAQYQARRNDYDFDMVVNRWGLSLSPGAEQRLYWGRDGVKTPGTRNYAGVDSPAVEAAIDALLAAEGEDDFRAAAHALDRALSWGVYVIPFWFDPVSRIAVDAGLRWPGRLPLYGDFIGWAPDVWWREPAAADAP</sequence>
<protein>
    <submittedName>
        <fullName evidence="6">Peptide/nickel transport system substrate-binding protein</fullName>
    </submittedName>
</protein>
<evidence type="ECO:0000313" key="6">
    <source>
        <dbReference type="EMBL" id="SDZ82154.1"/>
    </source>
</evidence>